<keyword evidence="15" id="KW-0175">Coiled coil</keyword>
<feature type="compositionally biased region" description="Acidic residues" evidence="16">
    <location>
        <begin position="1045"/>
        <end position="1063"/>
    </location>
</feature>
<reference evidence="21 22" key="1">
    <citation type="submission" date="2017-08" db="EMBL/GenBank/DDBJ databases">
        <authorList>
            <person name="de Groot N.N."/>
        </authorList>
    </citation>
    <scope>NUCLEOTIDE SEQUENCE [LARGE SCALE GENOMIC DNA]</scope>
    <source>
        <strain evidence="21 22">JC228</strain>
    </source>
</reference>
<dbReference type="PROSITE" id="PS00137">
    <property type="entry name" value="SUBTILASE_HIS"/>
    <property type="match status" value="1"/>
</dbReference>
<gene>
    <name evidence="21" type="ORF">SAMN05877753_101638</name>
</gene>
<evidence type="ECO:0000256" key="16">
    <source>
        <dbReference type="SAM" id="MobiDB-lite"/>
    </source>
</evidence>
<feature type="domain" description="C5a peptidase/Subtilisin-like protease SBT2-like Fn3-like" evidence="20">
    <location>
        <begin position="673"/>
        <end position="806"/>
    </location>
</feature>
<dbReference type="PROSITE" id="PS00136">
    <property type="entry name" value="SUBTILASE_ASP"/>
    <property type="match status" value="1"/>
</dbReference>
<dbReference type="Gene3D" id="2.60.40.10">
    <property type="entry name" value="Immunoglobulins"/>
    <property type="match status" value="2"/>
</dbReference>
<evidence type="ECO:0000256" key="10">
    <source>
        <dbReference type="ARBA" id="ARBA00022825"/>
    </source>
</evidence>
<dbReference type="InterPro" id="IPR046450">
    <property type="entry name" value="PA_dom_sf"/>
</dbReference>
<evidence type="ECO:0000259" key="19">
    <source>
        <dbReference type="Pfam" id="PF02225"/>
    </source>
</evidence>
<dbReference type="RefSeq" id="WP_097157122.1">
    <property type="nucleotide sequence ID" value="NZ_JBEPMQ010000003.1"/>
</dbReference>
<keyword evidence="6 13" id="KW-0645">Protease</keyword>
<dbReference type="Gene3D" id="2.60.40.1710">
    <property type="entry name" value="Subtilisin-like superfamily"/>
    <property type="match status" value="1"/>
</dbReference>
<dbReference type="InterPro" id="IPR023827">
    <property type="entry name" value="Peptidase_S8_Asp-AS"/>
</dbReference>
<evidence type="ECO:0000259" key="18">
    <source>
        <dbReference type="Pfam" id="PF00082"/>
    </source>
</evidence>
<comment type="cofactor">
    <cofactor evidence="1">
        <name>Ca(2+)</name>
        <dbReference type="ChEBI" id="CHEBI:29108"/>
    </cofactor>
</comment>
<evidence type="ECO:0000256" key="5">
    <source>
        <dbReference type="ARBA" id="ARBA00022525"/>
    </source>
</evidence>
<feature type="signal peptide" evidence="17">
    <location>
        <begin position="1"/>
        <end position="23"/>
    </location>
</feature>
<feature type="active site" description="Charge relay system" evidence="12 13">
    <location>
        <position position="582"/>
    </location>
</feature>
<evidence type="ECO:0000256" key="1">
    <source>
        <dbReference type="ARBA" id="ARBA00001913"/>
    </source>
</evidence>
<feature type="region of interest" description="Disordered" evidence="16">
    <location>
        <begin position="1036"/>
        <end position="1071"/>
    </location>
</feature>
<dbReference type="InterPro" id="IPR015500">
    <property type="entry name" value="Peptidase_S8_subtilisin-rel"/>
</dbReference>
<dbReference type="Gene3D" id="3.50.30.30">
    <property type="match status" value="1"/>
</dbReference>
<dbReference type="InterPro" id="IPR034216">
    <property type="entry name" value="C5a_Peptidase"/>
</dbReference>
<dbReference type="GO" id="GO:0005576">
    <property type="term" value="C:extracellular region"/>
    <property type="evidence" value="ECO:0007669"/>
    <property type="project" value="UniProtKB-SubCell"/>
</dbReference>
<dbReference type="PROSITE" id="PS00138">
    <property type="entry name" value="SUBTILASE_SER"/>
    <property type="match status" value="1"/>
</dbReference>
<dbReference type="PROSITE" id="PS51892">
    <property type="entry name" value="SUBTILASE"/>
    <property type="match status" value="1"/>
</dbReference>
<keyword evidence="9 13" id="KW-0378">Hydrolase</keyword>
<evidence type="ECO:0000256" key="9">
    <source>
        <dbReference type="ARBA" id="ARBA00022801"/>
    </source>
</evidence>
<keyword evidence="22" id="KW-1185">Reference proteome</keyword>
<dbReference type="Proteomes" id="UP000219546">
    <property type="component" value="Unassembled WGS sequence"/>
</dbReference>
<dbReference type="CDD" id="cd07475">
    <property type="entry name" value="Peptidases_S8_C5a_Peptidase"/>
    <property type="match status" value="1"/>
</dbReference>
<keyword evidence="11" id="KW-0106">Calcium</keyword>
<dbReference type="InterPro" id="IPR010435">
    <property type="entry name" value="C5a/SBT2-like_Fn3"/>
</dbReference>
<keyword evidence="8" id="KW-0677">Repeat</keyword>
<dbReference type="PANTHER" id="PTHR43806">
    <property type="entry name" value="PEPTIDASE S8"/>
    <property type="match status" value="1"/>
</dbReference>
<evidence type="ECO:0000256" key="3">
    <source>
        <dbReference type="ARBA" id="ARBA00011073"/>
    </source>
</evidence>
<feature type="active site" description="Charge relay system" evidence="12 13">
    <location>
        <position position="190"/>
    </location>
</feature>
<evidence type="ECO:0000256" key="6">
    <source>
        <dbReference type="ARBA" id="ARBA00022670"/>
    </source>
</evidence>
<feature type="active site" description="Charge relay system" evidence="12 13">
    <location>
        <position position="257"/>
    </location>
</feature>
<dbReference type="SUPFAM" id="SSF52743">
    <property type="entry name" value="Subtilisin-like"/>
    <property type="match status" value="1"/>
</dbReference>
<evidence type="ECO:0000256" key="7">
    <source>
        <dbReference type="ARBA" id="ARBA00022729"/>
    </source>
</evidence>
<keyword evidence="5" id="KW-0964">Secreted</keyword>
<evidence type="ECO:0000256" key="4">
    <source>
        <dbReference type="ARBA" id="ARBA00022512"/>
    </source>
</evidence>
<dbReference type="OrthoDB" id="9798386at2"/>
<dbReference type="Pfam" id="PF06280">
    <property type="entry name" value="fn3_5"/>
    <property type="match status" value="1"/>
</dbReference>
<evidence type="ECO:0000256" key="14">
    <source>
        <dbReference type="RuleBase" id="RU003355"/>
    </source>
</evidence>
<dbReference type="PRINTS" id="PR00723">
    <property type="entry name" value="SUBTILISIN"/>
</dbReference>
<dbReference type="Pfam" id="PF00082">
    <property type="entry name" value="Peptidase_S8"/>
    <property type="match status" value="1"/>
</dbReference>
<evidence type="ECO:0000256" key="2">
    <source>
        <dbReference type="ARBA" id="ARBA00004613"/>
    </source>
</evidence>
<dbReference type="InterPro" id="IPR022398">
    <property type="entry name" value="Peptidase_S8_His-AS"/>
</dbReference>
<dbReference type="Gene3D" id="3.40.50.200">
    <property type="entry name" value="Peptidase S8/S53 domain"/>
    <property type="match status" value="1"/>
</dbReference>
<feature type="domain" description="Peptidase S8/S53" evidence="18">
    <location>
        <begin position="181"/>
        <end position="637"/>
    </location>
</feature>
<evidence type="ECO:0000259" key="20">
    <source>
        <dbReference type="Pfam" id="PF06280"/>
    </source>
</evidence>
<dbReference type="Pfam" id="PF02225">
    <property type="entry name" value="PA"/>
    <property type="match status" value="1"/>
</dbReference>
<evidence type="ECO:0000256" key="11">
    <source>
        <dbReference type="ARBA" id="ARBA00022837"/>
    </source>
</evidence>
<keyword evidence="4" id="KW-0134">Cell wall</keyword>
<evidence type="ECO:0000256" key="15">
    <source>
        <dbReference type="SAM" id="Coils"/>
    </source>
</evidence>
<keyword evidence="10 13" id="KW-0720">Serine protease</keyword>
<evidence type="ECO:0000256" key="8">
    <source>
        <dbReference type="ARBA" id="ARBA00022737"/>
    </source>
</evidence>
<dbReference type="CDD" id="cd02133">
    <property type="entry name" value="PA_C5a_like"/>
    <property type="match status" value="1"/>
</dbReference>
<feature type="domain" description="PA" evidence="19">
    <location>
        <begin position="433"/>
        <end position="512"/>
    </location>
</feature>
<keyword evidence="7 17" id="KW-0732">Signal</keyword>
<name>A0A285CIH7_9BACI</name>
<feature type="chain" id="PRO_5012199580" evidence="17">
    <location>
        <begin position="24"/>
        <end position="1262"/>
    </location>
</feature>
<proteinExistence type="inferred from homology"/>
<accession>A0A285CIH7</accession>
<dbReference type="EMBL" id="OAOP01000001">
    <property type="protein sequence ID" value="SNX67319.1"/>
    <property type="molecule type" value="Genomic_DNA"/>
</dbReference>
<dbReference type="GO" id="GO:0006508">
    <property type="term" value="P:proteolysis"/>
    <property type="evidence" value="ECO:0007669"/>
    <property type="project" value="UniProtKB-KW"/>
</dbReference>
<dbReference type="PANTHER" id="PTHR43806:SF11">
    <property type="entry name" value="CEREVISIN-RELATED"/>
    <property type="match status" value="1"/>
</dbReference>
<dbReference type="InterPro" id="IPR050131">
    <property type="entry name" value="Peptidase_S8_subtilisin-like"/>
</dbReference>
<organism evidence="21 22">
    <name type="scientific">Bacillus oleivorans</name>
    <dbReference type="NCBI Taxonomy" id="1448271"/>
    <lineage>
        <taxon>Bacteria</taxon>
        <taxon>Bacillati</taxon>
        <taxon>Bacillota</taxon>
        <taxon>Bacilli</taxon>
        <taxon>Bacillales</taxon>
        <taxon>Bacillaceae</taxon>
        <taxon>Bacillus</taxon>
    </lineage>
</organism>
<comment type="similarity">
    <text evidence="3 13 14">Belongs to the peptidase S8 family.</text>
</comment>
<sequence>MKAKKSLLIAIISLLCFSTVAFGASVPQKTVTQKSLATGQQSLEASLDKSISPDEEVRVIVELEQEPAITVAQKQGKQYKNLSKAEKEQLKAERKAAQKAVKEQAKAKKIQLKEHVSFTTVSNGFSADVKYGQIGELAAVEGVKEVYISTEYTRPEEEPDMVYSKELIQAQSAWRDYGYKGEGMIVGVIDTGIDPSHKDFVLSDLEAAELSEEEITSLVAENGLPGKFYTDKVPYGYNYIDGNSEIKDLAGPNASMHGMHVAGTVAANGDEENGGIKGVAPEAQVLALKVFSNDPNMASTWGDIYIKAIDDAIVLGADVLNMSLGSTAGFVDANNPEQQAVARAVENGVLMAISAGNSAHLGNGYRNPDVSNPDYGVVGSPGISYDSLQVASIENSFMDLDAITYSFGDTTGKAPFLSASSVHPNDVEQKSFEVVYAGVGGAADFEGLDIEGKYALVVRGTHAFTDKAINAQKAGAAGVIIYNNTSGYVNMATDPAITIPQLFMLKTDGDKLKAALDAKQTVTVSFEGDKTTAANPEAGKMSAFTSWGVTPNLDFKPEITAPGGQIYSTLNNDKYGMMSGTSMAAPHVAGGAALVMQRVDEDFGYEGFDRALMAKNILMNTSSPVLDKGTVPTAFGWEVPYSPRRQGAGLMQLHSALSTPVVVTEKKSGEAKVALKEVGDKFTFTLVAKNYSNETAVYNVAANLQTDFAGWGELGYLANELQAQPILNAAILVNGSEETTVTLKPGQKKNVTVTVDLSNAQVVDPSQSWTTLIDIEEMFESGFWVEGFVTFTDVSDTNPTLTVPYVGFNGDWNKAPIFDGTVYDEASFYGVAGLLDNNYNYLGYNPLADEYHKELIAISPNGDGVQDGAVPAFSLLRNVKQITFSILDENGKEIRKLRTENNQRKHYYDGGRAAYYSLNASRLWDGTINGALAEDGLYYYELEAVIDYPGAEPQTLVLPVKVDTVAPTVEAALSEDGTKVAITASDNEGGSGLSYIDVYVNGESVVDGVLAPSTTEFVLPEGTSPEAEIEVVAVDHAGNSSTATEADDTSEGGSEEGSNEDGDASGQDSTVPYVNLVSPEAFSIFNTNEVVLSGTINEPSGLKEFTVAGNPVETAYNEETKLYEFNTSIQLADGIHHLDVKAVDNEDNEIAFKRMIFVDTTVPVIEVSGVPKSGTVKNNVKSIKVDVTVADNFDEIRLYQNGSEIYYHEGLADSYEMRSFEHVIEDLVLQLQEGENVFTFEATDLAGNTTAYTVKVVKESKK</sequence>
<dbReference type="GO" id="GO:0004252">
    <property type="term" value="F:serine-type endopeptidase activity"/>
    <property type="evidence" value="ECO:0007669"/>
    <property type="project" value="UniProtKB-UniRule"/>
</dbReference>
<dbReference type="InterPro" id="IPR023828">
    <property type="entry name" value="Peptidase_S8_Ser-AS"/>
</dbReference>
<dbReference type="InterPro" id="IPR000209">
    <property type="entry name" value="Peptidase_S8/S53_dom"/>
</dbReference>
<dbReference type="SUPFAM" id="SSF52025">
    <property type="entry name" value="PA domain"/>
    <property type="match status" value="1"/>
</dbReference>
<evidence type="ECO:0000313" key="22">
    <source>
        <dbReference type="Proteomes" id="UP000219546"/>
    </source>
</evidence>
<evidence type="ECO:0000256" key="13">
    <source>
        <dbReference type="PROSITE-ProRule" id="PRU01240"/>
    </source>
</evidence>
<dbReference type="AlphaFoldDB" id="A0A285CIH7"/>
<dbReference type="InterPro" id="IPR013783">
    <property type="entry name" value="Ig-like_fold"/>
</dbReference>
<comment type="subcellular location">
    <subcellularLocation>
        <location evidence="2">Secreted</location>
    </subcellularLocation>
</comment>
<evidence type="ECO:0000313" key="21">
    <source>
        <dbReference type="EMBL" id="SNX67319.1"/>
    </source>
</evidence>
<dbReference type="InterPro" id="IPR036852">
    <property type="entry name" value="Peptidase_S8/S53_dom_sf"/>
</dbReference>
<evidence type="ECO:0000256" key="17">
    <source>
        <dbReference type="SAM" id="SignalP"/>
    </source>
</evidence>
<evidence type="ECO:0000256" key="12">
    <source>
        <dbReference type="PIRSR" id="PIRSR615500-1"/>
    </source>
</evidence>
<feature type="coiled-coil region" evidence="15">
    <location>
        <begin position="80"/>
        <end position="107"/>
    </location>
</feature>
<dbReference type="InterPro" id="IPR003137">
    <property type="entry name" value="PA_domain"/>
</dbReference>
<dbReference type="GO" id="GO:0016020">
    <property type="term" value="C:membrane"/>
    <property type="evidence" value="ECO:0007669"/>
    <property type="project" value="InterPro"/>
</dbReference>
<protein>
    <submittedName>
        <fullName evidence="21">Lactocepin</fullName>
    </submittedName>
</protein>